<dbReference type="SUPFAM" id="SSF109604">
    <property type="entry name" value="HD-domain/PDEase-like"/>
    <property type="match status" value="1"/>
</dbReference>
<dbReference type="InterPro" id="IPR003018">
    <property type="entry name" value="GAF"/>
</dbReference>
<dbReference type="SMART" id="SM00065">
    <property type="entry name" value="GAF"/>
    <property type="match status" value="1"/>
</dbReference>
<dbReference type="CDD" id="cd00077">
    <property type="entry name" value="HDc"/>
    <property type="match status" value="1"/>
</dbReference>
<evidence type="ECO:0000313" key="3">
    <source>
        <dbReference type="EMBL" id="MTV49315.1"/>
    </source>
</evidence>
<feature type="transmembrane region" description="Helical" evidence="1">
    <location>
        <begin position="102"/>
        <end position="126"/>
    </location>
</feature>
<feature type="domain" description="HD-GYP" evidence="2">
    <location>
        <begin position="332"/>
        <end position="527"/>
    </location>
</feature>
<gene>
    <name evidence="3" type="ORF">GJ688_10025</name>
</gene>
<feature type="transmembrane region" description="Helical" evidence="1">
    <location>
        <begin position="65"/>
        <end position="82"/>
    </location>
</feature>
<name>A0A6I3SKN5_HELMO</name>
<dbReference type="RefSeq" id="WP_155476417.1">
    <property type="nucleotide sequence ID" value="NZ_WNKU01000010.1"/>
</dbReference>
<proteinExistence type="predicted"/>
<keyword evidence="1" id="KW-1133">Transmembrane helix</keyword>
<comment type="caution">
    <text evidence="3">The sequence shown here is derived from an EMBL/GenBank/DDBJ whole genome shotgun (WGS) entry which is preliminary data.</text>
</comment>
<keyword evidence="1" id="KW-0812">Transmembrane</keyword>
<reference evidence="3 4" key="1">
    <citation type="submission" date="2019-11" db="EMBL/GenBank/DDBJ databases">
        <title>Whole-genome sequence of a the green, strictly anaerobic photosynthetic bacterium Heliobacillus mobilis DSM 6151.</title>
        <authorList>
            <person name="Kyndt J.A."/>
            <person name="Meyer T.E."/>
        </authorList>
    </citation>
    <scope>NUCLEOTIDE SEQUENCE [LARGE SCALE GENOMIC DNA]</scope>
    <source>
        <strain evidence="3 4">DSM 6151</strain>
    </source>
</reference>
<feature type="transmembrane region" description="Helical" evidence="1">
    <location>
        <begin position="41"/>
        <end position="58"/>
    </location>
</feature>
<dbReference type="InterPro" id="IPR037522">
    <property type="entry name" value="HD_GYP_dom"/>
</dbReference>
<keyword evidence="1" id="KW-0472">Membrane</keyword>
<dbReference type="InterPro" id="IPR029016">
    <property type="entry name" value="GAF-like_dom_sf"/>
</dbReference>
<dbReference type="OrthoDB" id="9804747at2"/>
<dbReference type="PROSITE" id="PS51832">
    <property type="entry name" value="HD_GYP"/>
    <property type="match status" value="1"/>
</dbReference>
<organism evidence="3 4">
    <name type="scientific">Heliobacterium mobile</name>
    <name type="common">Heliobacillus mobilis</name>
    <dbReference type="NCBI Taxonomy" id="28064"/>
    <lineage>
        <taxon>Bacteria</taxon>
        <taxon>Bacillati</taxon>
        <taxon>Bacillota</taxon>
        <taxon>Clostridia</taxon>
        <taxon>Eubacteriales</taxon>
        <taxon>Heliobacteriaceae</taxon>
        <taxon>Heliobacterium</taxon>
    </lineage>
</organism>
<feature type="transmembrane region" description="Helical" evidence="1">
    <location>
        <begin position="12"/>
        <end position="29"/>
    </location>
</feature>
<dbReference type="InterPro" id="IPR003607">
    <property type="entry name" value="HD/PDEase_dom"/>
</dbReference>
<dbReference type="Proteomes" id="UP000430670">
    <property type="component" value="Unassembled WGS sequence"/>
</dbReference>
<evidence type="ECO:0000259" key="2">
    <source>
        <dbReference type="PROSITE" id="PS51832"/>
    </source>
</evidence>
<evidence type="ECO:0000256" key="1">
    <source>
        <dbReference type="SAM" id="Phobius"/>
    </source>
</evidence>
<dbReference type="SMART" id="SM00471">
    <property type="entry name" value="HDc"/>
    <property type="match status" value="1"/>
</dbReference>
<keyword evidence="4" id="KW-1185">Reference proteome</keyword>
<dbReference type="Pfam" id="PF13492">
    <property type="entry name" value="GAF_3"/>
    <property type="match status" value="1"/>
</dbReference>
<dbReference type="SUPFAM" id="SSF55781">
    <property type="entry name" value="GAF domain-like"/>
    <property type="match status" value="1"/>
</dbReference>
<dbReference type="AlphaFoldDB" id="A0A6I3SKN5"/>
<dbReference type="EMBL" id="WNKU01000010">
    <property type="protein sequence ID" value="MTV49315.1"/>
    <property type="molecule type" value="Genomic_DNA"/>
</dbReference>
<dbReference type="Gene3D" id="3.30.450.40">
    <property type="match status" value="1"/>
</dbReference>
<dbReference type="Pfam" id="PF13487">
    <property type="entry name" value="HD_5"/>
    <property type="match status" value="1"/>
</dbReference>
<dbReference type="PANTHER" id="PTHR43155:SF2">
    <property type="entry name" value="CYCLIC DI-GMP PHOSPHODIESTERASE PA4108"/>
    <property type="match status" value="1"/>
</dbReference>
<dbReference type="Gene3D" id="1.10.3210.10">
    <property type="entry name" value="Hypothetical protein af1432"/>
    <property type="match status" value="1"/>
</dbReference>
<protein>
    <submittedName>
        <fullName evidence="3">HD domain-containing protein</fullName>
    </submittedName>
</protein>
<dbReference type="PANTHER" id="PTHR43155">
    <property type="entry name" value="CYCLIC DI-GMP PHOSPHODIESTERASE PA4108-RELATED"/>
    <property type="match status" value="1"/>
</dbReference>
<evidence type="ECO:0000313" key="4">
    <source>
        <dbReference type="Proteomes" id="UP000430670"/>
    </source>
</evidence>
<sequence length="537" mass="59626">MNFFIPEYRVFALFRTIAVIAMVLWSYFYPDMVEGKSFTSGITFLILYSVCLTLLLFAKRNLAKQIYLCAFILDLLFLARIIPLTGGVNSEFFLGYILINALYSTCFGLQKGLIWACLSLILYLMINMPLPEGVYWGDLVLRGATLLVTTAVVGYLSDSVQKTGKELERKVSELSALTEVLHTINSSLELPQVLSSIVELSASIMKVKACTVHICEAETGLLRLAAELGFHSLRGRLLPMQKCFMGKAVDTGNPIVYITESKPDESCGDLLVREGFCCALSVPLVSRSRTLGVLTVFADEPHAFSDDEVQLMDILANQIGNAIENATLYKQQQDLHLAIVQAFVAAIDAKDSYTRGHSEYVHRYVTRMLERLEISAERAQQIATAAILHDIGKIGINSNILQKPGALTEEEYAEIKMHVTIGEQIISQVAHFRELAPIVGAHHEWYNGKGYPDGLKGEEIPLGARIIAVADCFEAMTANRVYRRALPKEVAIAEIIRCSGVQFDPQIVQIFVQLVEEGLLDDMSIQTQREKREDAGA</sequence>
<accession>A0A6I3SKN5</accession>